<proteinExistence type="predicted"/>
<dbReference type="InterPro" id="IPR009959">
    <property type="entry name" value="Cyclase_SnoaL-like"/>
</dbReference>
<accession>A0A937R5K7</accession>
<organism evidence="1 2">
    <name type="scientific">Frankia nepalensis</name>
    <dbReference type="NCBI Taxonomy" id="1836974"/>
    <lineage>
        <taxon>Bacteria</taxon>
        <taxon>Bacillati</taxon>
        <taxon>Actinomycetota</taxon>
        <taxon>Actinomycetes</taxon>
        <taxon>Frankiales</taxon>
        <taxon>Frankiaceae</taxon>
        <taxon>Frankia</taxon>
    </lineage>
</organism>
<name>A0A937R5K7_9ACTN</name>
<dbReference type="GO" id="GO:0030638">
    <property type="term" value="P:polyketide metabolic process"/>
    <property type="evidence" value="ECO:0007669"/>
    <property type="project" value="InterPro"/>
</dbReference>
<dbReference type="InterPro" id="IPR032710">
    <property type="entry name" value="NTF2-like_dom_sf"/>
</dbReference>
<evidence type="ECO:0000313" key="2">
    <source>
        <dbReference type="Proteomes" id="UP000604475"/>
    </source>
</evidence>
<keyword evidence="2" id="KW-1185">Reference proteome</keyword>
<dbReference type="Gene3D" id="3.10.450.50">
    <property type="match status" value="1"/>
</dbReference>
<comment type="caution">
    <text evidence="1">The sequence shown here is derived from an EMBL/GenBank/DDBJ whole genome shotgun (WGS) entry which is preliminary data.</text>
</comment>
<evidence type="ECO:0000313" key="1">
    <source>
        <dbReference type="EMBL" id="MBL7626163.1"/>
    </source>
</evidence>
<dbReference type="SUPFAM" id="SSF54427">
    <property type="entry name" value="NTF2-like"/>
    <property type="match status" value="1"/>
</dbReference>
<dbReference type="EMBL" id="JAEACQ010000123">
    <property type="protein sequence ID" value="MBL7626163.1"/>
    <property type="molecule type" value="Genomic_DNA"/>
</dbReference>
<sequence>MTHWTAVGTDTVGFMGHSPTGRTATVTGITIHRLAGGLLVEHWDEWDLAGLLQLGIAGPAGADGPGA</sequence>
<gene>
    <name evidence="1" type="ORF">I7412_03030</name>
</gene>
<dbReference type="Proteomes" id="UP000604475">
    <property type="component" value="Unassembled WGS sequence"/>
</dbReference>
<dbReference type="AlphaFoldDB" id="A0A937R5K7"/>
<reference evidence="1" key="1">
    <citation type="submission" date="2020-12" db="EMBL/GenBank/DDBJ databases">
        <title>Genomic characterization of non-nitrogen-fixing Frankia strains.</title>
        <authorList>
            <person name="Carlos-Shanley C."/>
            <person name="Guerra T."/>
            <person name="Hahn D."/>
        </authorList>
    </citation>
    <scope>NUCLEOTIDE SEQUENCE</scope>
    <source>
        <strain evidence="1">CN6</strain>
    </source>
</reference>
<dbReference type="Pfam" id="PF07366">
    <property type="entry name" value="SnoaL"/>
    <property type="match status" value="1"/>
</dbReference>
<protein>
    <submittedName>
        <fullName evidence="1">Ester cyclase</fullName>
    </submittedName>
</protein>